<evidence type="ECO:0008006" key="4">
    <source>
        <dbReference type="Google" id="ProtNLM"/>
    </source>
</evidence>
<protein>
    <recommendedName>
        <fullName evidence="4">Bzip transcription factor</fullName>
    </recommendedName>
</protein>
<evidence type="ECO:0000313" key="2">
    <source>
        <dbReference type="EMBL" id="OQR83469.1"/>
    </source>
</evidence>
<dbReference type="OrthoDB" id="73869at2759"/>
<name>A0A1V9YCQ5_ACHHY</name>
<gene>
    <name evidence="2" type="ORF">ACHHYP_14671</name>
</gene>
<accession>A0A1V9YCQ5</accession>
<dbReference type="EMBL" id="JNBR01002145">
    <property type="protein sequence ID" value="OQR83469.1"/>
    <property type="molecule type" value="Genomic_DNA"/>
</dbReference>
<evidence type="ECO:0000313" key="3">
    <source>
        <dbReference type="Proteomes" id="UP000243579"/>
    </source>
</evidence>
<feature type="region of interest" description="Disordered" evidence="1">
    <location>
        <begin position="1"/>
        <end position="22"/>
    </location>
</feature>
<reference evidence="2 3" key="1">
    <citation type="journal article" date="2014" name="Genome Biol. Evol.">
        <title>The secreted proteins of Achlya hypogyna and Thraustotheca clavata identify the ancestral oomycete secretome and reveal gene acquisitions by horizontal gene transfer.</title>
        <authorList>
            <person name="Misner I."/>
            <person name="Blouin N."/>
            <person name="Leonard G."/>
            <person name="Richards T.A."/>
            <person name="Lane C.E."/>
        </authorList>
    </citation>
    <scope>NUCLEOTIDE SEQUENCE [LARGE SCALE GENOMIC DNA]</scope>
    <source>
        <strain evidence="2 3">ATCC 48635</strain>
    </source>
</reference>
<keyword evidence="3" id="KW-1185">Reference proteome</keyword>
<evidence type="ECO:0000256" key="1">
    <source>
        <dbReference type="SAM" id="MobiDB-lite"/>
    </source>
</evidence>
<proteinExistence type="predicted"/>
<dbReference type="AlphaFoldDB" id="A0A1V9YCQ5"/>
<sequence>MSASSKSDTRPPRPSTTDDDQHLLYIRHRRKMNKRKLRAEQKRRTETLEDDVAALVSETNQLQHHLYDVATTAADPIYPVGGAMEGLLRHYFGLFVLGWDPARQEQLELELRTVLAPEVHFMDGRGIDKVVEQWRRCCMFYGAFHMTLVELVPLEQRYMRAHVRIAMDITDQTLSALYPQVLSHPTLPARLLGARLLLPVTCHIEMDEHFKVTRLDVAADYTQAFQSHVHGVDELAEVVASTQPTGELVFVDAQQLL</sequence>
<organism evidence="2 3">
    <name type="scientific">Achlya hypogyna</name>
    <name type="common">Oomycete</name>
    <name type="synonym">Protoachlya hypogyna</name>
    <dbReference type="NCBI Taxonomy" id="1202772"/>
    <lineage>
        <taxon>Eukaryota</taxon>
        <taxon>Sar</taxon>
        <taxon>Stramenopiles</taxon>
        <taxon>Oomycota</taxon>
        <taxon>Saprolegniomycetes</taxon>
        <taxon>Saprolegniales</taxon>
        <taxon>Achlyaceae</taxon>
        <taxon>Achlya</taxon>
    </lineage>
</organism>
<dbReference type="Proteomes" id="UP000243579">
    <property type="component" value="Unassembled WGS sequence"/>
</dbReference>
<comment type="caution">
    <text evidence="2">The sequence shown here is derived from an EMBL/GenBank/DDBJ whole genome shotgun (WGS) entry which is preliminary data.</text>
</comment>